<sequence>MVMQMFFTGKILVWKMVTGQRACSRQQMLVVIALISIQMKVEVDWKLYMMVQNLEAVWSKC</sequence>
<protein>
    <submittedName>
        <fullName evidence="1">Uncharacterized protein</fullName>
    </submittedName>
</protein>
<reference evidence="1 2" key="1">
    <citation type="journal article" date="2024" name="Plant Biotechnol. J.">
        <title>Dendrobium thyrsiflorum genome and its molecular insights into genes involved in important horticultural traits.</title>
        <authorList>
            <person name="Chen B."/>
            <person name="Wang J.Y."/>
            <person name="Zheng P.J."/>
            <person name="Li K.L."/>
            <person name="Liang Y.M."/>
            <person name="Chen X.F."/>
            <person name="Zhang C."/>
            <person name="Zhao X."/>
            <person name="He X."/>
            <person name="Zhang G.Q."/>
            <person name="Liu Z.J."/>
            <person name="Xu Q."/>
        </authorList>
    </citation>
    <scope>NUCLEOTIDE SEQUENCE [LARGE SCALE GENOMIC DNA]</scope>
    <source>
        <strain evidence="1">GZMU011</strain>
    </source>
</reference>
<keyword evidence="2" id="KW-1185">Reference proteome</keyword>
<name>A0ABD0UV80_DENTH</name>
<evidence type="ECO:0000313" key="2">
    <source>
        <dbReference type="Proteomes" id="UP001552299"/>
    </source>
</evidence>
<dbReference type="AlphaFoldDB" id="A0ABD0UV80"/>
<accession>A0ABD0UV80</accession>
<proteinExistence type="predicted"/>
<evidence type="ECO:0000313" key="1">
    <source>
        <dbReference type="EMBL" id="KAL0916500.1"/>
    </source>
</evidence>
<comment type="caution">
    <text evidence="1">The sequence shown here is derived from an EMBL/GenBank/DDBJ whole genome shotgun (WGS) entry which is preliminary data.</text>
</comment>
<dbReference type="EMBL" id="JANQDX010000011">
    <property type="protein sequence ID" value="KAL0916500.1"/>
    <property type="molecule type" value="Genomic_DNA"/>
</dbReference>
<organism evidence="1 2">
    <name type="scientific">Dendrobium thyrsiflorum</name>
    <name type="common">Pinecone-like raceme dendrobium</name>
    <name type="synonym">Orchid</name>
    <dbReference type="NCBI Taxonomy" id="117978"/>
    <lineage>
        <taxon>Eukaryota</taxon>
        <taxon>Viridiplantae</taxon>
        <taxon>Streptophyta</taxon>
        <taxon>Embryophyta</taxon>
        <taxon>Tracheophyta</taxon>
        <taxon>Spermatophyta</taxon>
        <taxon>Magnoliopsida</taxon>
        <taxon>Liliopsida</taxon>
        <taxon>Asparagales</taxon>
        <taxon>Orchidaceae</taxon>
        <taxon>Epidendroideae</taxon>
        <taxon>Malaxideae</taxon>
        <taxon>Dendrobiinae</taxon>
        <taxon>Dendrobium</taxon>
    </lineage>
</organism>
<gene>
    <name evidence="1" type="ORF">M5K25_014019</name>
</gene>
<dbReference type="Proteomes" id="UP001552299">
    <property type="component" value="Unassembled WGS sequence"/>
</dbReference>